<dbReference type="OrthoDB" id="10048737at2759"/>
<evidence type="ECO:0000256" key="16">
    <source>
        <dbReference type="ARBA" id="ARBA00082444"/>
    </source>
</evidence>
<dbReference type="GeneID" id="100170816"/>
<dbReference type="RefSeq" id="XP_017212964.1">
    <property type="nucleotide sequence ID" value="XM_017357475.4"/>
</dbReference>
<feature type="domain" description="Ig-like" evidence="20">
    <location>
        <begin position="124"/>
        <end position="220"/>
    </location>
</feature>
<keyword evidence="4" id="KW-0597">Phosphoprotein</keyword>
<evidence type="ECO:0000256" key="5">
    <source>
        <dbReference type="ARBA" id="ARBA00022692"/>
    </source>
</evidence>
<evidence type="ECO:0000256" key="14">
    <source>
        <dbReference type="ARBA" id="ARBA00074376"/>
    </source>
</evidence>
<feature type="compositionally biased region" description="Polar residues" evidence="17">
    <location>
        <begin position="776"/>
        <end position="789"/>
    </location>
</feature>
<feature type="chain" id="PRO_5035481785" description="Kin of IRRE-like protein 1" evidence="19">
    <location>
        <begin position="24"/>
        <end position="801"/>
    </location>
</feature>
<dbReference type="GO" id="GO:0072015">
    <property type="term" value="P:podocyte development"/>
    <property type="evidence" value="ECO:0000315"/>
    <property type="project" value="ZFIN"/>
</dbReference>
<dbReference type="SMART" id="SM00408">
    <property type="entry name" value="IGc2"/>
    <property type="match status" value="3"/>
</dbReference>
<dbReference type="GO" id="GO:0098609">
    <property type="term" value="P:cell-cell adhesion"/>
    <property type="evidence" value="ECO:0000318"/>
    <property type="project" value="GO_Central"/>
</dbReference>
<dbReference type="AlphaFoldDB" id="A0A8M6Z878"/>
<evidence type="ECO:0000256" key="18">
    <source>
        <dbReference type="SAM" id="Phobius"/>
    </source>
</evidence>
<dbReference type="InterPro" id="IPR013098">
    <property type="entry name" value="Ig_I-set"/>
</dbReference>
<keyword evidence="5 18" id="KW-0812">Transmembrane</keyword>
<dbReference type="Pfam" id="PF08205">
    <property type="entry name" value="C2-set_2"/>
    <property type="match status" value="1"/>
</dbReference>
<comment type="subunit">
    <text evidence="13">Interacts with TJP1/ZO-1 and with NPHS2/podocin (via the C-terminus). Interacts with NPHS1/nephrin (via the Ig-like domains); this interaction is dependent on KIRREL1 glycosylation. Homodimer (via the Ig-like domains). Interacts when tyrosine-phosphorylated with GRB2.</text>
</comment>
<feature type="domain" description="Ig-like" evidence="20">
    <location>
        <begin position="227"/>
        <end position="303"/>
    </location>
</feature>
<reference evidence="22" key="1">
    <citation type="submission" date="2025-08" db="UniProtKB">
        <authorList>
            <consortium name="RefSeq"/>
        </authorList>
    </citation>
    <scope>IDENTIFICATION</scope>
    <source>
        <strain evidence="22">Tuebingen</strain>
        <tissue evidence="22">Fibroblasts and whole tissue</tissue>
    </source>
</reference>
<evidence type="ECO:0000256" key="17">
    <source>
        <dbReference type="SAM" id="MobiDB-lite"/>
    </source>
</evidence>
<keyword evidence="8 18" id="KW-1133">Transmembrane helix</keyword>
<evidence type="ECO:0000256" key="1">
    <source>
        <dbReference type="ARBA" id="ARBA00004251"/>
    </source>
</evidence>
<evidence type="ECO:0000313" key="23">
    <source>
        <dbReference type="ZFIN" id="ZDB-GENE-070912-173"/>
    </source>
</evidence>
<dbReference type="InterPro" id="IPR003599">
    <property type="entry name" value="Ig_sub"/>
</dbReference>
<dbReference type="GO" id="GO:0032836">
    <property type="term" value="P:glomerular basement membrane development"/>
    <property type="evidence" value="ECO:0000315"/>
    <property type="project" value="ZFIN"/>
</dbReference>
<dbReference type="InterPro" id="IPR051275">
    <property type="entry name" value="Cell_adhesion_signaling"/>
</dbReference>
<evidence type="ECO:0000256" key="4">
    <source>
        <dbReference type="ARBA" id="ARBA00022553"/>
    </source>
</evidence>
<feature type="domain" description="Ig-like" evidence="20">
    <location>
        <begin position="396"/>
        <end position="498"/>
    </location>
</feature>
<dbReference type="InterPro" id="IPR013783">
    <property type="entry name" value="Ig-like_fold"/>
</dbReference>
<dbReference type="FunFam" id="2.60.40.10:FF:000077">
    <property type="entry name" value="Kirre like nephrin family adhesion molecule 3"/>
    <property type="match status" value="1"/>
</dbReference>
<dbReference type="PROSITE" id="PS50835">
    <property type="entry name" value="IG_LIKE"/>
    <property type="match status" value="5"/>
</dbReference>
<dbReference type="InterPro" id="IPR036179">
    <property type="entry name" value="Ig-like_dom_sf"/>
</dbReference>
<dbReference type="FunFam" id="2.60.40.10:FF:000103">
    <property type="entry name" value="Kirre like nephrin family adhesion molecule 3"/>
    <property type="match status" value="1"/>
</dbReference>
<dbReference type="InterPro" id="IPR003598">
    <property type="entry name" value="Ig_sub2"/>
</dbReference>
<feature type="signal peptide" evidence="19">
    <location>
        <begin position="1"/>
        <end position="23"/>
    </location>
</feature>
<dbReference type="PANTHER" id="PTHR11640">
    <property type="entry name" value="NEPHRIN"/>
    <property type="match status" value="1"/>
</dbReference>
<comment type="similarity">
    <text evidence="2">Belongs to the immunoglobulin superfamily.</text>
</comment>
<dbReference type="CDD" id="cd05898">
    <property type="entry name" value="IgI_5_KIRREL3"/>
    <property type="match status" value="1"/>
</dbReference>
<dbReference type="GO" id="GO:0039022">
    <property type="term" value="P:pronephric duct development"/>
    <property type="evidence" value="ECO:0000315"/>
    <property type="project" value="ZFIN"/>
</dbReference>
<dbReference type="SMART" id="SM00409">
    <property type="entry name" value="IG"/>
    <property type="match status" value="5"/>
</dbReference>
<keyword evidence="9 18" id="KW-0472">Membrane</keyword>
<evidence type="ECO:0000256" key="9">
    <source>
        <dbReference type="ARBA" id="ARBA00023136"/>
    </source>
</evidence>
<evidence type="ECO:0000256" key="11">
    <source>
        <dbReference type="ARBA" id="ARBA00023180"/>
    </source>
</evidence>
<dbReference type="ZFIN" id="ZDB-GENE-070912-173">
    <property type="gene designation" value="kirrel1b"/>
</dbReference>
<dbReference type="Pfam" id="PF07679">
    <property type="entry name" value="I-set"/>
    <property type="match status" value="1"/>
</dbReference>
<dbReference type="GO" id="GO:0050839">
    <property type="term" value="F:cell adhesion molecule binding"/>
    <property type="evidence" value="ECO:0000318"/>
    <property type="project" value="GO_Central"/>
</dbReference>
<sequence>MGFSMTCLWIVTLAIISVHRVFSGPRFSQEPADQSVVIGERVVLSCVVFNYTGIVQWTKDGLALGIGEDLRAWPRYRVLRIMDVGQYNLEITSADLTDDSLYECQATEAALRSRRAKLTVLIPPDGPVIEGSPEILLTAGTSFNLTCVSRGAKPMSTIEWYKDGIIVEGAHTSTEVLSDRKRVTTKSFLEIQPMDTDTGRNFTCVASNLAAPLGKRSTVTLNIHHPPTVILSIEPRSVLEGERVKFTCQATANPPIMGYRWAKGGVILDGARESVFETTADHSFFTEPVSCLVFNAVGSTNVSILVDVHFGPILVVEPRPVTVDVDSDVTLNCKWSGNPPLTLTWTKKGSSMVLSNSNQLFLKSVSQADAGQYVCKAIVPRIGVGETEVTLTVNGPPIISSEPIQYAVRGEKGEIKCYIASTPPPDKIVWAWKENVWEKERGTLLERYTVEQSRPATQGGAVLSTLTINNVMEADFQSTYNCTAWNAFGPGTMIITLEETDIASEDIVPVGVIAGGSVGSSILLLLLLFALIFYLYRQRKSSRRGVTLKPDIKVETVNKETNLEEEAASASTATRMVKAMYSFLPSVSLSPSTQPFKDDMDLKQDLQTETLEPKVEEYEAKDPTNGYYNVRATTHDEVRSSTRSLLYQEFRAPNPASVSASTGGPANIHPAPTGRYEARPTSRMAHNTYAHFNTIARASQIQPPANPVSKTTDYPAERGLLESTNPLAFDSYAYSTTPQYRLGFAPPLEAGPAYEMYPTGQGVGTSQDANVGKYPSSAQFPYSTPPTEYSQRHTQRMQTHV</sequence>
<dbReference type="CTD" id="100170816"/>
<comment type="subcellular location">
    <subcellularLocation>
        <location evidence="1">Cell membrane</location>
        <topology evidence="1">Single-pass type I membrane protein</topology>
    </subcellularLocation>
</comment>
<organism evidence="21 22">
    <name type="scientific">Danio rerio</name>
    <name type="common">Zebrafish</name>
    <name type="synonym">Brachydanio rerio</name>
    <dbReference type="NCBI Taxonomy" id="7955"/>
    <lineage>
        <taxon>Eukaryota</taxon>
        <taxon>Metazoa</taxon>
        <taxon>Chordata</taxon>
        <taxon>Craniata</taxon>
        <taxon>Vertebrata</taxon>
        <taxon>Euteleostomi</taxon>
        <taxon>Actinopterygii</taxon>
        <taxon>Neopterygii</taxon>
        <taxon>Teleostei</taxon>
        <taxon>Ostariophysi</taxon>
        <taxon>Cypriniformes</taxon>
        <taxon>Danionidae</taxon>
        <taxon>Danioninae</taxon>
        <taxon>Danio</taxon>
    </lineage>
</organism>
<keyword evidence="21" id="KW-1185">Reference proteome</keyword>
<evidence type="ECO:0000256" key="15">
    <source>
        <dbReference type="ARBA" id="ARBA00076239"/>
    </source>
</evidence>
<evidence type="ECO:0000256" key="12">
    <source>
        <dbReference type="ARBA" id="ARBA00023319"/>
    </source>
</evidence>
<evidence type="ECO:0000256" key="3">
    <source>
        <dbReference type="ARBA" id="ARBA00022475"/>
    </source>
</evidence>
<feature type="transmembrane region" description="Helical" evidence="18">
    <location>
        <begin position="512"/>
        <end position="536"/>
    </location>
</feature>
<dbReference type="PANTHER" id="PTHR11640:SF14">
    <property type="entry name" value="KIN OF IRRE-LIKE PROTEIN 1"/>
    <property type="match status" value="1"/>
</dbReference>
<evidence type="ECO:0000313" key="21">
    <source>
        <dbReference type="Proteomes" id="UP000000437"/>
    </source>
</evidence>
<dbReference type="InterPro" id="IPR007110">
    <property type="entry name" value="Ig-like_dom"/>
</dbReference>
<keyword evidence="3" id="KW-1003">Cell membrane</keyword>
<keyword evidence="12" id="KW-0393">Immunoglobulin domain</keyword>
<evidence type="ECO:0000313" key="22">
    <source>
        <dbReference type="RefSeq" id="XP_017212964.1"/>
    </source>
</evidence>
<evidence type="ECO:0000256" key="19">
    <source>
        <dbReference type="SAM" id="SignalP"/>
    </source>
</evidence>
<feature type="domain" description="Ig-like" evidence="20">
    <location>
        <begin position="312"/>
        <end position="392"/>
    </location>
</feature>
<dbReference type="SUPFAM" id="SSF48726">
    <property type="entry name" value="Immunoglobulin"/>
    <property type="match status" value="5"/>
</dbReference>
<keyword evidence="7" id="KW-0677">Repeat</keyword>
<name>A0A8M6Z878_DANRE</name>
<evidence type="ECO:0000259" key="20">
    <source>
        <dbReference type="PROSITE" id="PS50835"/>
    </source>
</evidence>
<proteinExistence type="inferred from homology"/>
<evidence type="ECO:0000256" key="13">
    <source>
        <dbReference type="ARBA" id="ARBA00064586"/>
    </source>
</evidence>
<dbReference type="FunFam" id="2.60.40.10:FF:000170">
    <property type="entry name" value="Kirre like nephrin family adhesion molecule 3"/>
    <property type="match status" value="1"/>
</dbReference>
<evidence type="ECO:0000256" key="2">
    <source>
        <dbReference type="ARBA" id="ARBA00008637"/>
    </source>
</evidence>
<evidence type="ECO:0000256" key="10">
    <source>
        <dbReference type="ARBA" id="ARBA00023157"/>
    </source>
</evidence>
<feature type="region of interest" description="Disordered" evidence="17">
    <location>
        <begin position="759"/>
        <end position="801"/>
    </location>
</feature>
<dbReference type="GO" id="GO:0005911">
    <property type="term" value="C:cell-cell junction"/>
    <property type="evidence" value="ECO:0000318"/>
    <property type="project" value="GO_Central"/>
</dbReference>
<gene>
    <name evidence="22 23" type="primary">kirrel1b</name>
    <name evidence="22" type="synonym">kirrelb</name>
    <name evidence="22" type="synonym">si:ch211-195h23.2</name>
</gene>
<dbReference type="Proteomes" id="UP000000437">
    <property type="component" value="Chromosome 2"/>
</dbReference>
<keyword evidence="10" id="KW-1015">Disulfide bond</keyword>
<accession>A0A8M6Z878</accession>
<dbReference type="Gene3D" id="2.60.40.10">
    <property type="entry name" value="Immunoglobulins"/>
    <property type="match status" value="5"/>
</dbReference>
<evidence type="ECO:0000256" key="8">
    <source>
        <dbReference type="ARBA" id="ARBA00022989"/>
    </source>
</evidence>
<dbReference type="GO" id="GO:0005886">
    <property type="term" value="C:plasma membrane"/>
    <property type="evidence" value="ECO:0000318"/>
    <property type="project" value="GO_Central"/>
</dbReference>
<dbReference type="AGR" id="ZFIN:ZDB-GENE-070912-173"/>
<protein>
    <recommendedName>
        <fullName evidence="14">Kin of IRRE-like protein 1</fullName>
    </recommendedName>
    <alternativeName>
        <fullName evidence="16">Kin of irregular chiasm-like protein 1</fullName>
    </alternativeName>
    <alternativeName>
        <fullName evidence="15">Nephrin-like protein 1</fullName>
    </alternativeName>
</protein>
<dbReference type="FunFam" id="2.60.40.10:FF:000232">
    <property type="entry name" value="Kirre like nephrin family adhesion molecule 1"/>
    <property type="match status" value="1"/>
</dbReference>
<keyword evidence="6 19" id="KW-0732">Signal</keyword>
<evidence type="ECO:0000256" key="7">
    <source>
        <dbReference type="ARBA" id="ARBA00022737"/>
    </source>
</evidence>
<evidence type="ECO:0000256" key="6">
    <source>
        <dbReference type="ARBA" id="ARBA00022729"/>
    </source>
</evidence>
<keyword evidence="11" id="KW-0325">Glycoprotein</keyword>
<feature type="domain" description="Ig-like" evidence="20">
    <location>
        <begin position="25"/>
        <end position="119"/>
    </location>
</feature>
<dbReference type="InterPro" id="IPR013162">
    <property type="entry name" value="CD80_C2-set"/>
</dbReference>
<dbReference type="Pfam" id="PF13927">
    <property type="entry name" value="Ig_3"/>
    <property type="match status" value="2"/>
</dbReference>
<dbReference type="FunFam" id="2.60.40.10:FF:000094">
    <property type="entry name" value="Kirre like nephrin family adhesion molecule 3"/>
    <property type="match status" value="1"/>
</dbReference>